<protein>
    <submittedName>
        <fullName evidence="3">Glycosyltransferase family 4 protein</fullName>
    </submittedName>
</protein>
<keyword evidence="4" id="KW-1185">Reference proteome</keyword>
<comment type="caution">
    <text evidence="3">The sequence shown here is derived from an EMBL/GenBank/DDBJ whole genome shotgun (WGS) entry which is preliminary data.</text>
</comment>
<sequence length="357" mass="39996">MRIAQIPPLCESTPPRLYGGTERIVAYLTDALVDLGHEVTLFSTADARTRARLVAVRDQAIRLDPNPLKSELAAHLSMLQEVRRRADEFDVLHFHVDMLHFPLFEDCAGRTITTLHGRLDLKDLPEVYRRWPQYPLVSISHQQREPLRFAHWAGTVAHGLPADLYRPHPRPKGHYLAFLGRMSPEKRPDRAIAIALASGMPLKIAAKVDVADRAYFHEVVRPLLDSPLVEFIGEIDDGAKETFLGNAAALLFPIDWPEPFGLVMIEAMACGTPVIAWNCGSVPEVVDDGVNGFIVDSEAEAVQAVRRLGTIDRRQVRAVFERRFSAEIMASNYVDLYERRCRVAPALPAWPLAYEAG</sequence>
<gene>
    <name evidence="3" type="ORF">WAT24_03320</name>
</gene>
<dbReference type="Gene3D" id="3.40.50.2000">
    <property type="entry name" value="Glycogen Phosphorylase B"/>
    <property type="match status" value="2"/>
</dbReference>
<dbReference type="InterPro" id="IPR028098">
    <property type="entry name" value="Glyco_trans_4-like_N"/>
</dbReference>
<dbReference type="SUPFAM" id="SSF53756">
    <property type="entry name" value="UDP-Glycosyltransferase/glycogen phosphorylase"/>
    <property type="match status" value="1"/>
</dbReference>
<evidence type="ECO:0000313" key="4">
    <source>
        <dbReference type="Proteomes" id="UP001381174"/>
    </source>
</evidence>
<dbReference type="PANTHER" id="PTHR12526:SF595">
    <property type="entry name" value="BLL5217 PROTEIN"/>
    <property type="match status" value="1"/>
</dbReference>
<reference evidence="3 4" key="1">
    <citation type="journal article" date="2014" name="Int. J. Syst. Evol. Microbiol.">
        <title>Fulvimonas yonginensis sp. nov., isolated from greenhouse soil, and emended description of the genus Fulvimonas.</title>
        <authorList>
            <person name="Ahn J.H."/>
            <person name="Kim S.J."/>
            <person name="Weon H.Y."/>
            <person name="Hong S.B."/>
            <person name="Seok S.J."/>
            <person name="Kwon S.W."/>
        </authorList>
    </citation>
    <scope>NUCLEOTIDE SEQUENCE [LARGE SCALE GENOMIC DNA]</scope>
    <source>
        <strain evidence="3 4">KACC 16952</strain>
    </source>
</reference>
<name>A0ABU8J8G6_9GAMM</name>
<feature type="domain" description="Glycosyltransferase subfamily 4-like N-terminal" evidence="2">
    <location>
        <begin position="18"/>
        <end position="129"/>
    </location>
</feature>
<dbReference type="Pfam" id="PF13439">
    <property type="entry name" value="Glyco_transf_4"/>
    <property type="match status" value="1"/>
</dbReference>
<accession>A0ABU8J8G6</accession>
<proteinExistence type="predicted"/>
<dbReference type="CDD" id="cd03802">
    <property type="entry name" value="GT4_AviGT4-like"/>
    <property type="match status" value="1"/>
</dbReference>
<dbReference type="EMBL" id="JBBBNY010000002">
    <property type="protein sequence ID" value="MEI7035785.1"/>
    <property type="molecule type" value="Genomic_DNA"/>
</dbReference>
<dbReference type="RefSeq" id="WP_336806414.1">
    <property type="nucleotide sequence ID" value="NZ_JBBBNY010000002.1"/>
</dbReference>
<evidence type="ECO:0000313" key="3">
    <source>
        <dbReference type="EMBL" id="MEI7035785.1"/>
    </source>
</evidence>
<dbReference type="Pfam" id="PF00534">
    <property type="entry name" value="Glycos_transf_1"/>
    <property type="match status" value="1"/>
</dbReference>
<evidence type="ECO:0000259" key="2">
    <source>
        <dbReference type="Pfam" id="PF13439"/>
    </source>
</evidence>
<organism evidence="3 4">
    <name type="scientific">Fulvimonas yonginensis</name>
    <dbReference type="NCBI Taxonomy" id="1495200"/>
    <lineage>
        <taxon>Bacteria</taxon>
        <taxon>Pseudomonadati</taxon>
        <taxon>Pseudomonadota</taxon>
        <taxon>Gammaproteobacteria</taxon>
        <taxon>Lysobacterales</taxon>
        <taxon>Rhodanobacteraceae</taxon>
        <taxon>Fulvimonas</taxon>
    </lineage>
</organism>
<evidence type="ECO:0000259" key="1">
    <source>
        <dbReference type="Pfam" id="PF00534"/>
    </source>
</evidence>
<feature type="domain" description="Glycosyl transferase family 1" evidence="1">
    <location>
        <begin position="172"/>
        <end position="306"/>
    </location>
</feature>
<dbReference type="InterPro" id="IPR001296">
    <property type="entry name" value="Glyco_trans_1"/>
</dbReference>
<dbReference type="PANTHER" id="PTHR12526">
    <property type="entry name" value="GLYCOSYLTRANSFERASE"/>
    <property type="match status" value="1"/>
</dbReference>
<dbReference type="Proteomes" id="UP001381174">
    <property type="component" value="Unassembled WGS sequence"/>
</dbReference>